<feature type="domain" description="ABC transporter" evidence="5">
    <location>
        <begin position="9"/>
        <end position="248"/>
    </location>
</feature>
<keyword evidence="7" id="KW-1185">Reference proteome</keyword>
<evidence type="ECO:0000256" key="4">
    <source>
        <dbReference type="ARBA" id="ARBA00022840"/>
    </source>
</evidence>
<accession>A0ABV3Q2D5</accession>
<dbReference type="InterPro" id="IPR003439">
    <property type="entry name" value="ABC_transporter-like_ATP-bd"/>
</dbReference>
<dbReference type="PANTHER" id="PTHR43790:SF9">
    <property type="entry name" value="GALACTOFURANOSE TRANSPORTER ATP-BINDING PROTEIN YTFR"/>
    <property type="match status" value="1"/>
</dbReference>
<comment type="caution">
    <text evidence="6">The sequence shown here is derived from an EMBL/GenBank/DDBJ whole genome shotgun (WGS) entry which is preliminary data.</text>
</comment>
<keyword evidence="1" id="KW-0813">Transport</keyword>
<dbReference type="GO" id="GO:0005524">
    <property type="term" value="F:ATP binding"/>
    <property type="evidence" value="ECO:0007669"/>
    <property type="project" value="UniProtKB-KW"/>
</dbReference>
<keyword evidence="3" id="KW-0547">Nucleotide-binding</keyword>
<name>A0ABV3Q2D5_9BACL</name>
<evidence type="ECO:0000313" key="6">
    <source>
        <dbReference type="EMBL" id="MEW9501482.1"/>
    </source>
</evidence>
<dbReference type="InterPro" id="IPR027417">
    <property type="entry name" value="P-loop_NTPase"/>
</dbReference>
<evidence type="ECO:0000259" key="5">
    <source>
        <dbReference type="PROSITE" id="PS50893"/>
    </source>
</evidence>
<evidence type="ECO:0000256" key="2">
    <source>
        <dbReference type="ARBA" id="ARBA00022737"/>
    </source>
</evidence>
<keyword evidence="2" id="KW-0677">Repeat</keyword>
<dbReference type="SMART" id="SM00382">
    <property type="entry name" value="AAA"/>
    <property type="match status" value="2"/>
</dbReference>
<dbReference type="SUPFAM" id="SSF52540">
    <property type="entry name" value="P-loop containing nucleoside triphosphate hydrolases"/>
    <property type="match status" value="2"/>
</dbReference>
<dbReference type="PROSITE" id="PS50893">
    <property type="entry name" value="ABC_TRANSPORTER_2"/>
    <property type="match status" value="2"/>
</dbReference>
<dbReference type="CDD" id="cd03216">
    <property type="entry name" value="ABC_Carb_Monos_I"/>
    <property type="match status" value="1"/>
</dbReference>
<dbReference type="CDD" id="cd03215">
    <property type="entry name" value="ABC_Carb_Monos_II"/>
    <property type="match status" value="1"/>
</dbReference>
<dbReference type="InterPro" id="IPR017871">
    <property type="entry name" value="ABC_transporter-like_CS"/>
</dbReference>
<sequence>MSTHIGSLLEMKGIKKSFNQNHVLKEIDFDVKAGEVHVLLGENGAGKSTLIKILTGAYEKDAGEIYWGGKLVQITTPVDSMNLGIATIYQELNVIPELKVYENIFLGREIKRGGKISMLNHKEMRKEAERYLGMLGQSPKLADQQLSELGIGQQQLVEIAKALTLDAKLIIMDEPTSSLSSTEVEQLYSCVEQLKKKGIAIVFISHRLDEIRRMGDRITILRDGFKIETLPVKTTETDYWIELMVGRALEEKFPMQSFTIGGEGFRVESLKVPGTSELVNFSVRYGEIVGISGLVGAGRTELARAIFGADSHGGGKIFIGGKQVRIKSPRDAIDAGIAFITEDRKSEGLLLDQPLDFNIAMASMKKFRNKSGMINLKAIRDEAKNYLKELKVRPNDIDLHARKLSGGNQQKVVIAKWLCTNAKVFIFDEPTRGIDVGAKVEVYRLMNQLVESGVIVLMISSDLPEIIGMCDRVLVMSEGKITADIAIEEASQERVMKAATGG</sequence>
<evidence type="ECO:0000256" key="3">
    <source>
        <dbReference type="ARBA" id="ARBA00022741"/>
    </source>
</evidence>
<dbReference type="InterPro" id="IPR050107">
    <property type="entry name" value="ABC_carbohydrate_import_ATPase"/>
</dbReference>
<dbReference type="Gene3D" id="3.40.50.300">
    <property type="entry name" value="P-loop containing nucleotide triphosphate hydrolases"/>
    <property type="match status" value="2"/>
</dbReference>
<protein>
    <submittedName>
        <fullName evidence="6">Sugar ABC transporter ATP-binding protein</fullName>
    </submittedName>
</protein>
<proteinExistence type="predicted"/>
<organism evidence="6 7">
    <name type="scientific">Jeotgalibacillus marinus</name>
    <dbReference type="NCBI Taxonomy" id="86667"/>
    <lineage>
        <taxon>Bacteria</taxon>
        <taxon>Bacillati</taxon>
        <taxon>Bacillota</taxon>
        <taxon>Bacilli</taxon>
        <taxon>Bacillales</taxon>
        <taxon>Caryophanaceae</taxon>
        <taxon>Jeotgalibacillus</taxon>
    </lineage>
</organism>
<gene>
    <name evidence="6" type="ORF">AB1471_06655</name>
</gene>
<dbReference type="Proteomes" id="UP001556040">
    <property type="component" value="Unassembled WGS sequence"/>
</dbReference>
<reference evidence="6 7" key="1">
    <citation type="journal article" date="1979" name="Int. J. Syst. Evol. Microbiol.">
        <title>Bacillus globisporus subsp. marinus subsp. nov.</title>
        <authorList>
            <person name="Liu H."/>
        </authorList>
    </citation>
    <scope>NUCLEOTIDE SEQUENCE [LARGE SCALE GENOMIC DNA]</scope>
    <source>
        <strain evidence="6 7">DSM 1297</strain>
    </source>
</reference>
<keyword evidence="4 6" id="KW-0067">ATP-binding</keyword>
<dbReference type="Pfam" id="PF00005">
    <property type="entry name" value="ABC_tran"/>
    <property type="match status" value="2"/>
</dbReference>
<evidence type="ECO:0000256" key="1">
    <source>
        <dbReference type="ARBA" id="ARBA00022448"/>
    </source>
</evidence>
<dbReference type="InterPro" id="IPR003593">
    <property type="entry name" value="AAA+_ATPase"/>
</dbReference>
<feature type="domain" description="ABC transporter" evidence="5">
    <location>
        <begin position="260"/>
        <end position="499"/>
    </location>
</feature>
<dbReference type="PANTHER" id="PTHR43790">
    <property type="entry name" value="CARBOHYDRATE TRANSPORT ATP-BINDING PROTEIN MG119-RELATED"/>
    <property type="match status" value="1"/>
</dbReference>
<dbReference type="EMBL" id="JBFMIA010000003">
    <property type="protein sequence ID" value="MEW9501482.1"/>
    <property type="molecule type" value="Genomic_DNA"/>
</dbReference>
<evidence type="ECO:0000313" key="7">
    <source>
        <dbReference type="Proteomes" id="UP001556040"/>
    </source>
</evidence>
<dbReference type="PROSITE" id="PS00211">
    <property type="entry name" value="ABC_TRANSPORTER_1"/>
    <property type="match status" value="1"/>
</dbReference>